<proteinExistence type="predicted"/>
<evidence type="ECO:0000313" key="1">
    <source>
        <dbReference type="EMBL" id="SPT16420.1"/>
    </source>
</evidence>
<dbReference type="InterPro" id="IPR038765">
    <property type="entry name" value="Papain-like_cys_pep_sf"/>
</dbReference>
<reference evidence="1 2" key="1">
    <citation type="submission" date="2018-05" db="EMBL/GenBank/DDBJ databases">
        <authorList>
            <person name="Thind KAUR A."/>
        </authorList>
    </citation>
    <scope>NUCLEOTIDE SEQUENCE [LARGE SCALE GENOMIC DNA]</scope>
</reference>
<sequence>MIVLRFDDIFAMFNLHPLHYTFIQLFSLSMEMRIIRDKTPDIVIVEPFYMRAKILGSTGDQQVVSSYLEGVILANPDKDNFLVPYFPDDTHCTLILLSPKYSMATYFDSDRLSKKDYTNIKKFLNDALPGYAKSGGTFRRPICRYGKHVFTHVTTFPCVKQPPGAQKDAYYALHHMRAIVRDHNHLLLPTNLKDWPARLSAIQDVDIIQEFFRIQSEFAEIIHQDVLRTSGQFYLKYQPSNSEIETTLQMQADNNRDVMTITKDGGFIHAPVPESMHRDAVVCRVQG</sequence>
<gene>
    <name evidence="1" type="ORF">CAMPLR22A2D_LOCUS1017</name>
</gene>
<accession>A0A7H4LCT2</accession>
<dbReference type="SUPFAM" id="SSF54001">
    <property type="entry name" value="Cysteine proteinases"/>
    <property type="match status" value="1"/>
</dbReference>
<dbReference type="Proteomes" id="UP000280104">
    <property type="component" value="Chromosome II"/>
</dbReference>
<dbReference type="AlphaFoldDB" id="A0A7H4LCT2"/>
<organism evidence="1 2">
    <name type="scientific">Triticum aestivum</name>
    <name type="common">Wheat</name>
    <dbReference type="NCBI Taxonomy" id="4565"/>
    <lineage>
        <taxon>Eukaryota</taxon>
        <taxon>Viridiplantae</taxon>
        <taxon>Streptophyta</taxon>
        <taxon>Embryophyta</taxon>
        <taxon>Tracheophyta</taxon>
        <taxon>Spermatophyta</taxon>
        <taxon>Magnoliopsida</taxon>
        <taxon>Liliopsida</taxon>
        <taxon>Poales</taxon>
        <taxon>Poaceae</taxon>
        <taxon>BOP clade</taxon>
        <taxon>Pooideae</taxon>
        <taxon>Triticodae</taxon>
        <taxon>Triticeae</taxon>
        <taxon>Triticinae</taxon>
        <taxon>Triticum</taxon>
    </lineage>
</organism>
<evidence type="ECO:0000313" key="2">
    <source>
        <dbReference type="Proteomes" id="UP000280104"/>
    </source>
</evidence>
<dbReference type="EMBL" id="LS480641">
    <property type="protein sequence ID" value="SPT16420.1"/>
    <property type="molecule type" value="Genomic_DNA"/>
</dbReference>
<name>A0A7H4LCT2_WHEAT</name>
<protein>
    <submittedName>
        <fullName evidence="1">Uncharacterized protein</fullName>
    </submittedName>
</protein>